<evidence type="ECO:0000256" key="1">
    <source>
        <dbReference type="SAM" id="Phobius"/>
    </source>
</evidence>
<keyword evidence="5" id="KW-1185">Reference proteome</keyword>
<dbReference type="InterPro" id="IPR056645">
    <property type="entry name" value="DUF7743"/>
</dbReference>
<feature type="chain" id="PRO_5007593650" description="EGF-like domain-containing protein" evidence="2">
    <location>
        <begin position="23"/>
        <end position="1341"/>
    </location>
</feature>
<dbReference type="Proteomes" id="UP000076078">
    <property type="component" value="Unassembled WGS sequence"/>
</dbReference>
<dbReference type="EMBL" id="LODT01000004">
    <property type="protein sequence ID" value="KYR02405.1"/>
    <property type="molecule type" value="Genomic_DNA"/>
</dbReference>
<keyword evidence="1" id="KW-0472">Membrane</keyword>
<dbReference type="STRING" id="361077.A0A152A8H5"/>
<evidence type="ECO:0000313" key="4">
    <source>
        <dbReference type="EMBL" id="KYR02405.1"/>
    </source>
</evidence>
<organism evidence="4 5">
    <name type="scientific">Tieghemostelium lacteum</name>
    <name type="common">Slime mold</name>
    <name type="synonym">Dictyostelium lacteum</name>
    <dbReference type="NCBI Taxonomy" id="361077"/>
    <lineage>
        <taxon>Eukaryota</taxon>
        <taxon>Amoebozoa</taxon>
        <taxon>Evosea</taxon>
        <taxon>Eumycetozoa</taxon>
        <taxon>Dictyostelia</taxon>
        <taxon>Dictyosteliales</taxon>
        <taxon>Raperosteliaceae</taxon>
        <taxon>Tieghemostelium</taxon>
    </lineage>
</organism>
<dbReference type="Pfam" id="PF22933">
    <property type="entry name" value="ComC_SSD"/>
    <property type="match status" value="1"/>
</dbReference>
<reference evidence="4 5" key="1">
    <citation type="submission" date="2015-12" db="EMBL/GenBank/DDBJ databases">
        <title>Dictyostelia acquired genes for synthesis and detection of signals that induce cell-type specialization by lateral gene transfer from prokaryotes.</title>
        <authorList>
            <person name="Gloeckner G."/>
            <person name="Schaap P."/>
        </authorList>
    </citation>
    <scope>NUCLEOTIDE SEQUENCE [LARGE SCALE GENOMIC DNA]</scope>
    <source>
        <strain evidence="4 5">TK</strain>
    </source>
</reference>
<feature type="domain" description="EGF-like" evidence="3">
    <location>
        <begin position="1027"/>
        <end position="1038"/>
    </location>
</feature>
<dbReference type="PANTHER" id="PTHR31378:SF29">
    <property type="entry name" value="EGF-LIKE DOMAIN-CONTAINING PROTEIN-RELATED"/>
    <property type="match status" value="1"/>
</dbReference>
<proteinExistence type="predicted"/>
<dbReference type="InParanoid" id="A0A152A8H5"/>
<accession>A0A152A8H5</accession>
<keyword evidence="2" id="KW-0732">Signal</keyword>
<gene>
    <name evidence="4" type="ORF">DLAC_01244</name>
</gene>
<evidence type="ECO:0000256" key="2">
    <source>
        <dbReference type="SAM" id="SignalP"/>
    </source>
</evidence>
<dbReference type="InterPro" id="IPR057709">
    <property type="entry name" value="DUF7949"/>
</dbReference>
<comment type="caution">
    <text evidence="4">The sequence shown here is derived from an EMBL/GenBank/DDBJ whole genome shotgun (WGS) entry which is preliminary data.</text>
</comment>
<dbReference type="PROSITE" id="PS00022">
    <property type="entry name" value="EGF_1"/>
    <property type="match status" value="1"/>
</dbReference>
<feature type="signal peptide" evidence="2">
    <location>
        <begin position="1"/>
        <end position="22"/>
    </location>
</feature>
<dbReference type="Pfam" id="PF24893">
    <property type="entry name" value="DUF7743"/>
    <property type="match status" value="1"/>
</dbReference>
<sequence>MKLFSYLLLLTIFTAFITVNECQFFAMTGYTLNPVNPTTLSTLCTFDIFVKFNGSNVTSSLGYKIYSDSQSTLWKYNCMANVGQGQTGITARENSTASPETFQIYFNCTDVDPSSQFTLSQIQNNTLEFLHDTIYDKIYMVPNLSGMSNRKANLFADKIAPTTTTGYGVFLNRILNNYYYEFKVRVSPPQFIIESQITVTPIPSKTTITINTFPTVYSTNITGATIPQYTTRTVSEISPNLVTISDRPIQDTSLYIVNDQSAIGIRMFPLLSNGVNVSNVGYYPYTMGSGSKTVVASPFPMVGNSKYLAAVSLQDPVSLLSPSGVSALEVTTFGNDKKIYKLAFDFSAYNTFSTQAPFDNGNTYPYFYGFQKFASQKANYKIYLMTTKYSSNLIQGSMFGKSGYSLSFSSIQVVDDVKPVLLDLQITHFNNYQFIVRFRAADAKSGVFKLFMLDQIVTLEDLVDGDQYDGTYEKLINIYEADQMTLKVIVIDRAQNQQAFISGDVLSLQMNSFPDNPMNNIINDVTAISFDQNQVDVTNGFVSNRLYLSISNFTYCSKFPVMFKPKFQYFDSNPLADTPILFTGLYNNQKSRYEVDFQIPGKLMRKVVQYELLVAGVVYTSELLSQLFPTTSVLSVVSQVSDEVPPFIQSIEVQQLPGNSSFITLGYKLLISYDSIQWKSAEISIASSIDPYPRVFSKKFSDTDADGHLYILFPYEIASCVQHTFKLISVRIVDDSGHASYYETYGLVNPPYRFPAFIPPAITIDSITPNCVPGPPSVPPVLVSYAITNKQPNEILDVSIANKLIFKLVVTKINGDIPPISTRNTPQLFLADIQANIIQVPLPTFTNGSQPGEIAFTGETTLPIGFGMEGILVSISNVADTQSNFAYFSPEDLPNGSGYISTVFSNGKPTIYSTTTITTNGGVLTIYGTRFGLDQSKTKVIAQIPGSPSFELPLVSFSSIAIVVYNVPATNQNISIYVVVDSVQSNIKTLVPTYQPPLTPSPVQQQCPGNPVCGGPDNGVCTDSGVCQCKGSWTGPSCLSQQITIPQPNVSTTDPSAETTVNGTLPDGSQISFRNLISVVELRELNFKNEIQRNFTFTQWLFTNTSTSSTTSYLYATSIDNNSTNVTVSVQWYPTETTITFANEEIRMLPSTMKYTIEISSFDFQSSTNRLQLVMNAQTISDNTDKDSCVTRTTNNQQDSDLTYEYFKLQIDNHSLYGRFIKRALVDFRPTAISNTPLNSTTQDNGLLEAQQLIGINIPYFKNKVIIDPDFSVLVENNPIDDSNCPSSSKGLTKSQLAGIIIASSVVGLFVILLSIYIIMKKTNTAVEFRYKLRKLGKISA</sequence>
<keyword evidence="1" id="KW-1133">Transmembrane helix</keyword>
<dbReference type="InterPro" id="IPR000742">
    <property type="entry name" value="EGF"/>
</dbReference>
<feature type="transmembrane region" description="Helical" evidence="1">
    <location>
        <begin position="1297"/>
        <end position="1320"/>
    </location>
</feature>
<dbReference type="Pfam" id="PF25820">
    <property type="entry name" value="DUF7949"/>
    <property type="match status" value="1"/>
</dbReference>
<protein>
    <recommendedName>
        <fullName evidence="3">EGF-like domain-containing protein</fullName>
    </recommendedName>
</protein>
<keyword evidence="1" id="KW-0812">Transmembrane</keyword>
<evidence type="ECO:0000259" key="3">
    <source>
        <dbReference type="PROSITE" id="PS00022"/>
    </source>
</evidence>
<dbReference type="PANTHER" id="PTHR31378">
    <property type="entry name" value="EGF-LIKE DOMAIN-CONTAINING PROTEIN-RELATED-RELATED"/>
    <property type="match status" value="1"/>
</dbReference>
<evidence type="ECO:0000313" key="5">
    <source>
        <dbReference type="Proteomes" id="UP000076078"/>
    </source>
</evidence>
<dbReference type="InterPro" id="IPR054484">
    <property type="entry name" value="ComC_SSD"/>
</dbReference>
<dbReference type="OrthoDB" id="6130531at2759"/>
<name>A0A152A8H5_TIELA</name>